<accession>A0A7S3K0K2</accession>
<organism evidence="9">
    <name type="scientific">Aureoumbra lagunensis</name>
    <dbReference type="NCBI Taxonomy" id="44058"/>
    <lineage>
        <taxon>Eukaryota</taxon>
        <taxon>Sar</taxon>
        <taxon>Stramenopiles</taxon>
        <taxon>Ochrophyta</taxon>
        <taxon>Pelagophyceae</taxon>
        <taxon>Pelagomonadales</taxon>
        <taxon>Aureoumbra</taxon>
    </lineage>
</organism>
<evidence type="ECO:0000259" key="7">
    <source>
        <dbReference type="Pfam" id="PF05179"/>
    </source>
</evidence>
<dbReference type="GO" id="GO:0032968">
    <property type="term" value="P:positive regulation of transcription elongation by RNA polymerase II"/>
    <property type="evidence" value="ECO:0007669"/>
    <property type="project" value="TreeGrafter"/>
</dbReference>
<dbReference type="PANTHER" id="PTHR12466:SF8">
    <property type="entry name" value="PARAFIBROMIN"/>
    <property type="match status" value="1"/>
</dbReference>
<dbReference type="GO" id="GO:0006368">
    <property type="term" value="P:transcription elongation by RNA polymerase II"/>
    <property type="evidence" value="ECO:0007669"/>
    <property type="project" value="InterPro"/>
</dbReference>
<proteinExistence type="inferred from homology"/>
<dbReference type="EMBL" id="HBIJ01015464">
    <property type="protein sequence ID" value="CAE0369568.1"/>
    <property type="molecule type" value="Transcribed_RNA"/>
</dbReference>
<dbReference type="AlphaFoldDB" id="A0A7S3K0K2"/>
<evidence type="ECO:0000259" key="8">
    <source>
        <dbReference type="Pfam" id="PF16050"/>
    </source>
</evidence>
<dbReference type="Pfam" id="PF05179">
    <property type="entry name" value="CDC73_C"/>
    <property type="match status" value="1"/>
</dbReference>
<dbReference type="InterPro" id="IPR038103">
    <property type="entry name" value="CDC73_C_sf"/>
</dbReference>
<protein>
    <recommendedName>
        <fullName evidence="10">Cell division control protein 73 C-terminal domain-containing protein</fullName>
    </recommendedName>
</protein>
<dbReference type="InterPro" id="IPR007852">
    <property type="entry name" value="Cdc73/Parafibromin"/>
</dbReference>
<feature type="region of interest" description="Disordered" evidence="6">
    <location>
        <begin position="230"/>
        <end position="266"/>
    </location>
</feature>
<feature type="compositionally biased region" description="Basic residues" evidence="6">
    <location>
        <begin position="469"/>
        <end position="479"/>
    </location>
</feature>
<dbReference type="GO" id="GO:0000993">
    <property type="term" value="F:RNA polymerase II complex binding"/>
    <property type="evidence" value="ECO:0007669"/>
    <property type="project" value="TreeGrafter"/>
</dbReference>
<dbReference type="InterPro" id="IPR032041">
    <property type="entry name" value="Cdc73_N"/>
</dbReference>
<feature type="compositionally biased region" description="Polar residues" evidence="6">
    <location>
        <begin position="235"/>
        <end position="252"/>
    </location>
</feature>
<comment type="subcellular location">
    <subcellularLocation>
        <location evidence="1">Nucleus</location>
    </subcellularLocation>
</comment>
<evidence type="ECO:0000313" key="9">
    <source>
        <dbReference type="EMBL" id="CAE0369568.1"/>
    </source>
</evidence>
<dbReference type="FunFam" id="3.40.50.11990:FF:000002">
    <property type="entry name" value="protein CDC73 homolog"/>
    <property type="match status" value="1"/>
</dbReference>
<dbReference type="PANTHER" id="PTHR12466">
    <property type="entry name" value="CDC73 DOMAIN PROTEIN"/>
    <property type="match status" value="1"/>
</dbReference>
<dbReference type="InterPro" id="IPR031336">
    <property type="entry name" value="CDC73_C"/>
</dbReference>
<keyword evidence="4" id="KW-0804">Transcription</keyword>
<comment type="similarity">
    <text evidence="2">Belongs to the CDC73 family.</text>
</comment>
<dbReference type="Pfam" id="PF16050">
    <property type="entry name" value="CDC73_N"/>
    <property type="match status" value="1"/>
</dbReference>
<evidence type="ECO:0000256" key="3">
    <source>
        <dbReference type="ARBA" id="ARBA00023015"/>
    </source>
</evidence>
<feature type="domain" description="Paf1 complex subunit Cdc73 N-terminal" evidence="8">
    <location>
        <begin position="8"/>
        <end position="111"/>
    </location>
</feature>
<evidence type="ECO:0000256" key="5">
    <source>
        <dbReference type="ARBA" id="ARBA00023242"/>
    </source>
</evidence>
<evidence type="ECO:0008006" key="10">
    <source>
        <dbReference type="Google" id="ProtNLM"/>
    </source>
</evidence>
<feature type="domain" description="Cell division control protein 73 C-terminal" evidence="7">
    <location>
        <begin position="282"/>
        <end position="432"/>
    </location>
</feature>
<sequence>MVYGRLCLRKLRSYVMKSKTAPAIGDDDEILIDGNRFLCNEKCGYQSSRQGEDEYTLGPIVLLVQEMIVGEKKHSAYIGACAQRGWKSVLPTDRQDLLDYLQGNIESSSHLIEISQDEIMGDQGIEDIEDIQDSKEKADERASYKQMNAQENWAGPLYSGKAGNLFWAPGADFSIGYDMWKKARKDLVQKERQIEKSLEKEAQEQNHQNSIPNNEEEIVQATTKDVELIEKNSEKNTSQNKRSANEQDNTFSEIHAPPEKIQKIEDKIRSSSAKDLKSVKRDPYIIIVPSATTSVLTLLNAADFMMDGKFIPTDEKKAAGIKRETSIIIEKQRSDGLMQPYRIIDNPIKLSPKEFDRIVAVFAMGPTWQFKGWRISEPVELFQRVLGIHLQFDDELTPTNITQWNVRILKLSKTKRHLDASLVLDFWRSLEDHIQKIKAKHATTKKISHSSSVQKHHRSHHQSIASAEKKKRAHQRTHHPSSSAKAAVHRASNGAPTENR</sequence>
<evidence type="ECO:0000256" key="1">
    <source>
        <dbReference type="ARBA" id="ARBA00004123"/>
    </source>
</evidence>
<evidence type="ECO:0000256" key="2">
    <source>
        <dbReference type="ARBA" id="ARBA00010427"/>
    </source>
</evidence>
<dbReference type="GO" id="GO:0016593">
    <property type="term" value="C:Cdc73/Paf1 complex"/>
    <property type="evidence" value="ECO:0007669"/>
    <property type="project" value="InterPro"/>
</dbReference>
<keyword evidence="3" id="KW-0805">Transcription regulation</keyword>
<feature type="compositionally biased region" description="Basic residues" evidence="6">
    <location>
        <begin position="441"/>
        <end position="461"/>
    </location>
</feature>
<gene>
    <name evidence="9" type="ORF">ALAG00032_LOCUS10331</name>
</gene>
<feature type="compositionally biased region" description="Basic and acidic residues" evidence="6">
    <location>
        <begin position="256"/>
        <end position="266"/>
    </location>
</feature>
<dbReference type="Gene3D" id="3.40.50.11990">
    <property type="entry name" value="RNA polymerase II accessory factor, Cdc73 C-terminal domain"/>
    <property type="match status" value="1"/>
</dbReference>
<evidence type="ECO:0000256" key="4">
    <source>
        <dbReference type="ARBA" id="ARBA00023163"/>
    </source>
</evidence>
<reference evidence="9" key="1">
    <citation type="submission" date="2021-01" db="EMBL/GenBank/DDBJ databases">
        <authorList>
            <person name="Corre E."/>
            <person name="Pelletier E."/>
            <person name="Niang G."/>
            <person name="Scheremetjew M."/>
            <person name="Finn R."/>
            <person name="Kale V."/>
            <person name="Holt S."/>
            <person name="Cochrane G."/>
            <person name="Meng A."/>
            <person name="Brown T."/>
            <person name="Cohen L."/>
        </authorList>
    </citation>
    <scope>NUCLEOTIDE SEQUENCE</scope>
    <source>
        <strain evidence="9">CCMP1510</strain>
    </source>
</reference>
<keyword evidence="5" id="KW-0539">Nucleus</keyword>
<feature type="region of interest" description="Disordered" evidence="6">
    <location>
        <begin position="441"/>
        <end position="500"/>
    </location>
</feature>
<name>A0A7S3K0K2_9STRA</name>
<evidence type="ECO:0000256" key="6">
    <source>
        <dbReference type="SAM" id="MobiDB-lite"/>
    </source>
</evidence>